<comment type="caution">
    <text evidence="3">The sequence shown here is derived from an EMBL/GenBank/DDBJ whole genome shotgun (WGS) entry which is preliminary data.</text>
</comment>
<evidence type="ECO:0000313" key="3">
    <source>
        <dbReference type="EMBL" id="PIT86664.1"/>
    </source>
</evidence>
<reference evidence="4" key="1">
    <citation type="submission" date="2017-09" db="EMBL/GenBank/DDBJ databases">
        <title>Depth-based differentiation of microbial function through sediment-hosted aquifers and enrichment of novel symbionts in the deep terrestrial subsurface.</title>
        <authorList>
            <person name="Probst A.J."/>
            <person name="Ladd B."/>
            <person name="Jarett J.K."/>
            <person name="Geller-Mcgrath D.E."/>
            <person name="Sieber C.M.K."/>
            <person name="Emerson J.B."/>
            <person name="Anantharaman K."/>
            <person name="Thomas B.C."/>
            <person name="Malmstrom R."/>
            <person name="Stieglmeier M."/>
            <person name="Klingl A."/>
            <person name="Woyke T."/>
            <person name="Ryan C.M."/>
            <person name="Banfield J.F."/>
        </authorList>
    </citation>
    <scope>NUCLEOTIDE SEQUENCE [LARGE SCALE GENOMIC DNA]</scope>
</reference>
<dbReference type="GO" id="GO:0046872">
    <property type="term" value="F:metal ion binding"/>
    <property type="evidence" value="ECO:0007669"/>
    <property type="project" value="UniProtKB-KW"/>
</dbReference>
<sequence>MTMLPIIYDPNPILRTRSEELDGHVIVSPAMQKLMDDMIETMYDDDGIGLAAPQIGKNIRLVVIGKEALKHFTVEKGILDPQKDFVLINPVWHKTSRRTGWDTEGCLSVPKTYGKVKRYVHIHVEGLDRLGNPIAFQASKYLARVVQHETDHVNGILFIDTARDIYTVE</sequence>
<dbReference type="GO" id="GO:0042586">
    <property type="term" value="F:peptide deformylase activity"/>
    <property type="evidence" value="ECO:0007669"/>
    <property type="project" value="UniProtKB-UniRule"/>
</dbReference>
<dbReference type="Proteomes" id="UP000229362">
    <property type="component" value="Unassembled WGS sequence"/>
</dbReference>
<dbReference type="Pfam" id="PF01327">
    <property type="entry name" value="Pep_deformylase"/>
    <property type="match status" value="1"/>
</dbReference>
<dbReference type="InterPro" id="IPR023635">
    <property type="entry name" value="Peptide_deformylase"/>
</dbReference>
<keyword evidence="2" id="KW-0648">Protein biosynthesis</keyword>
<feature type="binding site" evidence="2">
    <location>
        <position position="106"/>
    </location>
    <ligand>
        <name>Fe cation</name>
        <dbReference type="ChEBI" id="CHEBI:24875"/>
    </ligand>
</feature>
<dbReference type="SUPFAM" id="SSF56420">
    <property type="entry name" value="Peptide deformylase"/>
    <property type="match status" value="1"/>
</dbReference>
<name>A0A2M6W1H7_9BACT</name>
<organism evidence="3 4">
    <name type="scientific">Candidatus Magasanikbacteria bacterium CG10_big_fil_rev_8_21_14_0_10_43_6</name>
    <dbReference type="NCBI Taxonomy" id="1974650"/>
    <lineage>
        <taxon>Bacteria</taxon>
        <taxon>Candidatus Magasanikiibacteriota</taxon>
    </lineage>
</organism>
<dbReference type="PANTHER" id="PTHR10458">
    <property type="entry name" value="PEPTIDE DEFORMYLASE"/>
    <property type="match status" value="1"/>
</dbReference>
<keyword evidence="2" id="KW-0408">Iron</keyword>
<comment type="similarity">
    <text evidence="1 2">Belongs to the polypeptide deformylase family.</text>
</comment>
<proteinExistence type="inferred from homology"/>
<dbReference type="PANTHER" id="PTHR10458:SF22">
    <property type="entry name" value="PEPTIDE DEFORMYLASE"/>
    <property type="match status" value="1"/>
</dbReference>
<dbReference type="EMBL" id="PFBZ01000079">
    <property type="protein sequence ID" value="PIT86664.1"/>
    <property type="molecule type" value="Genomic_DNA"/>
</dbReference>
<protein>
    <recommendedName>
        <fullName evidence="2">Peptide deformylase</fullName>
        <shortName evidence="2">PDF</shortName>
        <ecNumber evidence="2">3.5.1.88</ecNumber>
    </recommendedName>
    <alternativeName>
        <fullName evidence="2">Polypeptide deformylase</fullName>
    </alternativeName>
</protein>
<keyword evidence="2" id="KW-0378">Hydrolase</keyword>
<dbReference type="GO" id="GO:0006412">
    <property type="term" value="P:translation"/>
    <property type="evidence" value="ECO:0007669"/>
    <property type="project" value="UniProtKB-UniRule"/>
</dbReference>
<evidence type="ECO:0000256" key="2">
    <source>
        <dbReference type="HAMAP-Rule" id="MF_00163"/>
    </source>
</evidence>
<dbReference type="AlphaFoldDB" id="A0A2M6W1H7"/>
<dbReference type="PRINTS" id="PR01576">
    <property type="entry name" value="PDEFORMYLASE"/>
</dbReference>
<dbReference type="InterPro" id="IPR036821">
    <property type="entry name" value="Peptide_deformylase_sf"/>
</dbReference>
<comment type="function">
    <text evidence="2">Removes the formyl group from the N-terminal Met of newly synthesized proteins. Requires at least a dipeptide for an efficient rate of reaction. N-terminal L-methionine is a prerequisite for activity but the enzyme has broad specificity at other positions.</text>
</comment>
<dbReference type="NCBIfam" id="NF001159">
    <property type="entry name" value="PRK00150.1-3"/>
    <property type="match status" value="1"/>
</dbReference>
<evidence type="ECO:0000313" key="4">
    <source>
        <dbReference type="Proteomes" id="UP000229362"/>
    </source>
</evidence>
<evidence type="ECO:0000256" key="1">
    <source>
        <dbReference type="ARBA" id="ARBA00010759"/>
    </source>
</evidence>
<dbReference type="Gene3D" id="3.90.45.10">
    <property type="entry name" value="Peptide deformylase"/>
    <property type="match status" value="1"/>
</dbReference>
<dbReference type="PIRSF" id="PIRSF004749">
    <property type="entry name" value="Pep_def"/>
    <property type="match status" value="1"/>
</dbReference>
<dbReference type="EC" id="3.5.1.88" evidence="2"/>
<dbReference type="CDD" id="cd00487">
    <property type="entry name" value="Pep_deformylase"/>
    <property type="match status" value="1"/>
</dbReference>
<dbReference type="HAMAP" id="MF_00163">
    <property type="entry name" value="Pep_deformylase"/>
    <property type="match status" value="1"/>
</dbReference>
<comment type="catalytic activity">
    <reaction evidence="2">
        <text>N-terminal N-formyl-L-methionyl-[peptide] + H2O = N-terminal L-methionyl-[peptide] + formate</text>
        <dbReference type="Rhea" id="RHEA:24420"/>
        <dbReference type="Rhea" id="RHEA-COMP:10639"/>
        <dbReference type="Rhea" id="RHEA-COMP:10640"/>
        <dbReference type="ChEBI" id="CHEBI:15377"/>
        <dbReference type="ChEBI" id="CHEBI:15740"/>
        <dbReference type="ChEBI" id="CHEBI:49298"/>
        <dbReference type="ChEBI" id="CHEBI:64731"/>
        <dbReference type="EC" id="3.5.1.88"/>
    </reaction>
</comment>
<gene>
    <name evidence="2 3" type="primary">def</name>
    <name evidence="3" type="ORF">COU33_01850</name>
</gene>
<feature type="binding site" evidence="2">
    <location>
        <position position="152"/>
    </location>
    <ligand>
        <name>Fe cation</name>
        <dbReference type="ChEBI" id="CHEBI:24875"/>
    </ligand>
</feature>
<keyword evidence="2" id="KW-0479">Metal-binding</keyword>
<accession>A0A2M6W1H7</accession>
<comment type="cofactor">
    <cofactor evidence="2">
        <name>Fe(2+)</name>
        <dbReference type="ChEBI" id="CHEBI:29033"/>
    </cofactor>
    <text evidence="2">Binds 1 Fe(2+) ion.</text>
</comment>
<feature type="binding site" evidence="2">
    <location>
        <position position="148"/>
    </location>
    <ligand>
        <name>Fe cation</name>
        <dbReference type="ChEBI" id="CHEBI:24875"/>
    </ligand>
</feature>
<dbReference type="NCBIfam" id="TIGR00079">
    <property type="entry name" value="pept_deformyl"/>
    <property type="match status" value="1"/>
</dbReference>
<feature type="active site" evidence="2">
    <location>
        <position position="149"/>
    </location>
</feature>